<dbReference type="InterPro" id="IPR004542">
    <property type="entry name" value="Transl_elong_EF1B_B_arc"/>
</dbReference>
<protein>
    <recommendedName>
        <fullName evidence="3 7">Elongation factor 1-beta</fullName>
        <shortName evidence="7">EF-1-beta</shortName>
    </recommendedName>
    <alternativeName>
        <fullName evidence="6 7">aEF-1beta</fullName>
    </alternativeName>
</protein>
<feature type="domain" description="Translation elongation factor EF1B beta/delta subunit guanine nucleotide exchange" evidence="8">
    <location>
        <begin position="3"/>
        <end position="84"/>
    </location>
</feature>
<evidence type="ECO:0000256" key="2">
    <source>
        <dbReference type="ARBA" id="ARBA00007411"/>
    </source>
</evidence>
<dbReference type="NCBIfam" id="NF001670">
    <property type="entry name" value="PRK00435.1"/>
    <property type="match status" value="1"/>
</dbReference>
<dbReference type="SMART" id="SM00888">
    <property type="entry name" value="EF1_GNE"/>
    <property type="match status" value="1"/>
</dbReference>
<dbReference type="EMBL" id="LHYI01000001">
    <property type="protein sequence ID" value="KXB08980.1"/>
    <property type="molecule type" value="Genomic_DNA"/>
</dbReference>
<evidence type="ECO:0000256" key="5">
    <source>
        <dbReference type="ARBA" id="ARBA00022917"/>
    </source>
</evidence>
<dbReference type="CDD" id="cd00292">
    <property type="entry name" value="EF1B"/>
    <property type="match status" value="1"/>
</dbReference>
<gene>
    <name evidence="7" type="primary">ef1b</name>
    <name evidence="9" type="ORF">AKJ55_00035</name>
</gene>
<dbReference type="InterPro" id="IPR036219">
    <property type="entry name" value="eEF-1beta-like_sf"/>
</dbReference>
<proteinExistence type="inferred from homology"/>
<evidence type="ECO:0000256" key="6">
    <source>
        <dbReference type="ARBA" id="ARBA00032274"/>
    </source>
</evidence>
<comment type="function">
    <text evidence="1 7">Promotes the exchange of GDP for GTP in EF-1-alpha/GDP, thus allowing the regeneration of EF-1-alpha/GTP that could then be used to form the ternary complex EF-1-alpha/GTP/AAtRNA.</text>
</comment>
<dbReference type="Proteomes" id="UP000070633">
    <property type="component" value="Unassembled WGS sequence"/>
</dbReference>
<keyword evidence="4 7" id="KW-0251">Elongation factor</keyword>
<evidence type="ECO:0000313" key="9">
    <source>
        <dbReference type="EMBL" id="KXB08980.1"/>
    </source>
</evidence>
<reference evidence="9 10" key="1">
    <citation type="journal article" date="2016" name="Sci. Rep.">
        <title>Metabolic traits of an uncultured archaeal lineage -MSBL1- from brine pools of the Red Sea.</title>
        <authorList>
            <person name="Mwirichia R."/>
            <person name="Alam I."/>
            <person name="Rashid M."/>
            <person name="Vinu M."/>
            <person name="Ba-Alawi W."/>
            <person name="Anthony Kamau A."/>
            <person name="Kamanda Ngugi D."/>
            <person name="Goker M."/>
            <person name="Klenk H.P."/>
            <person name="Bajic V."/>
            <person name="Stingl U."/>
        </authorList>
    </citation>
    <scope>NUCLEOTIDE SEQUENCE [LARGE SCALE GENOMIC DNA]</scope>
    <source>
        <strain evidence="9">SCGC-AAA382M17</strain>
    </source>
</reference>
<dbReference type="InterPro" id="IPR014038">
    <property type="entry name" value="EF1B_bsu/dsu_GNE"/>
</dbReference>
<evidence type="ECO:0000259" key="8">
    <source>
        <dbReference type="SMART" id="SM00888"/>
    </source>
</evidence>
<evidence type="ECO:0000256" key="3">
    <source>
        <dbReference type="ARBA" id="ARBA00017600"/>
    </source>
</evidence>
<dbReference type="PANTHER" id="PTHR39647:SF1">
    <property type="entry name" value="ELONGATION FACTOR 1-BETA"/>
    <property type="match status" value="1"/>
</dbReference>
<sequence>MGDVAITLQVMPEGKETDLETLREKVKSKINPRSIEEEPVAFGLISLKVLKVIPEDAGGTDELEDSLENIEGVKTVKVVDQRKLL</sequence>
<evidence type="ECO:0000313" key="10">
    <source>
        <dbReference type="Proteomes" id="UP000070633"/>
    </source>
</evidence>
<dbReference type="SUPFAM" id="SSF54984">
    <property type="entry name" value="eEF-1beta-like"/>
    <property type="match status" value="1"/>
</dbReference>
<comment type="caution">
    <text evidence="9">The sequence shown here is derived from an EMBL/GenBank/DDBJ whole genome shotgun (WGS) entry which is preliminary data.</text>
</comment>
<dbReference type="Pfam" id="PF00736">
    <property type="entry name" value="EF1_GNE"/>
    <property type="match status" value="1"/>
</dbReference>
<keyword evidence="5 7" id="KW-0648">Protein biosynthesis</keyword>
<evidence type="ECO:0000256" key="7">
    <source>
        <dbReference type="HAMAP-Rule" id="MF_00043"/>
    </source>
</evidence>
<comment type="similarity">
    <text evidence="2 7">Belongs to the EF-1-beta/EF-1-delta family.</text>
</comment>
<dbReference type="Gene3D" id="3.30.70.60">
    <property type="match status" value="1"/>
</dbReference>
<keyword evidence="10" id="KW-1185">Reference proteome</keyword>
<evidence type="ECO:0000256" key="1">
    <source>
        <dbReference type="ARBA" id="ARBA00003815"/>
    </source>
</evidence>
<dbReference type="PANTHER" id="PTHR39647">
    <property type="entry name" value="ELONGATION FACTOR 1-BETA"/>
    <property type="match status" value="1"/>
</dbReference>
<dbReference type="InterPro" id="IPR014717">
    <property type="entry name" value="Transl_elong_EF1B/ribsomal_bS6"/>
</dbReference>
<organism evidence="9 10">
    <name type="scientific">candidate division MSBL1 archaeon SCGC-AAA382M17</name>
    <dbReference type="NCBI Taxonomy" id="1698284"/>
    <lineage>
        <taxon>Archaea</taxon>
        <taxon>Methanobacteriati</taxon>
        <taxon>Methanobacteriota</taxon>
        <taxon>candidate division MSBL1</taxon>
    </lineage>
</organism>
<accession>A0ABR5TK55</accession>
<dbReference type="HAMAP" id="MF_00043">
    <property type="entry name" value="EF1_beta"/>
    <property type="match status" value="1"/>
</dbReference>
<evidence type="ECO:0000256" key="4">
    <source>
        <dbReference type="ARBA" id="ARBA00022768"/>
    </source>
</evidence>
<dbReference type="NCBIfam" id="TIGR00489">
    <property type="entry name" value="aEF-1_beta"/>
    <property type="match status" value="1"/>
</dbReference>
<name>A0ABR5TK55_9EURY</name>